<protein>
    <submittedName>
        <fullName evidence="9">ComEC/Rec2 family competence protein</fullName>
    </submittedName>
</protein>
<dbReference type="SUPFAM" id="SSF56281">
    <property type="entry name" value="Metallo-hydrolase/oxidoreductase"/>
    <property type="match status" value="1"/>
</dbReference>
<keyword evidence="5 7" id="KW-0472">Membrane</keyword>
<feature type="domain" description="Metallo-beta-lactamase" evidence="8">
    <location>
        <begin position="569"/>
        <end position="741"/>
    </location>
</feature>
<feature type="transmembrane region" description="Helical" evidence="7">
    <location>
        <begin position="347"/>
        <end position="364"/>
    </location>
</feature>
<keyword evidence="10" id="KW-1185">Reference proteome</keyword>
<evidence type="ECO:0000259" key="8">
    <source>
        <dbReference type="SMART" id="SM00849"/>
    </source>
</evidence>
<evidence type="ECO:0000256" key="6">
    <source>
        <dbReference type="SAM" id="MobiDB-lite"/>
    </source>
</evidence>
<feature type="transmembrane region" description="Helical" evidence="7">
    <location>
        <begin position="32"/>
        <end position="59"/>
    </location>
</feature>
<proteinExistence type="predicted"/>
<dbReference type="Proteomes" id="UP001596189">
    <property type="component" value="Unassembled WGS sequence"/>
</dbReference>
<evidence type="ECO:0000313" key="9">
    <source>
        <dbReference type="EMBL" id="MFC6009278.1"/>
    </source>
</evidence>
<dbReference type="PANTHER" id="PTHR30619">
    <property type="entry name" value="DNA INTERNALIZATION/COMPETENCE PROTEIN COMEC/REC2"/>
    <property type="match status" value="1"/>
</dbReference>
<dbReference type="InterPro" id="IPR052159">
    <property type="entry name" value="Competence_DNA_uptake"/>
</dbReference>
<comment type="caution">
    <text evidence="9">The sequence shown here is derived from an EMBL/GenBank/DDBJ whole genome shotgun (WGS) entry which is preliminary data.</text>
</comment>
<evidence type="ECO:0000256" key="4">
    <source>
        <dbReference type="ARBA" id="ARBA00022989"/>
    </source>
</evidence>
<evidence type="ECO:0000313" key="10">
    <source>
        <dbReference type="Proteomes" id="UP001596189"/>
    </source>
</evidence>
<dbReference type="Pfam" id="PF03772">
    <property type="entry name" value="Competence"/>
    <property type="match status" value="1"/>
</dbReference>
<feature type="transmembrane region" description="Helical" evidence="7">
    <location>
        <begin position="498"/>
        <end position="519"/>
    </location>
</feature>
<dbReference type="Gene3D" id="3.60.15.10">
    <property type="entry name" value="Ribonuclease Z/Hydroxyacylglutathione hydrolase-like"/>
    <property type="match status" value="1"/>
</dbReference>
<feature type="region of interest" description="Disordered" evidence="6">
    <location>
        <begin position="1"/>
        <end position="24"/>
    </location>
</feature>
<evidence type="ECO:0000256" key="2">
    <source>
        <dbReference type="ARBA" id="ARBA00022475"/>
    </source>
</evidence>
<dbReference type="InterPro" id="IPR004477">
    <property type="entry name" value="ComEC_N"/>
</dbReference>
<evidence type="ECO:0000256" key="7">
    <source>
        <dbReference type="SAM" id="Phobius"/>
    </source>
</evidence>
<dbReference type="EMBL" id="JBHSRD010000008">
    <property type="protein sequence ID" value="MFC6009278.1"/>
    <property type="molecule type" value="Genomic_DNA"/>
</dbReference>
<dbReference type="Pfam" id="PF00753">
    <property type="entry name" value="Lactamase_B"/>
    <property type="match status" value="1"/>
</dbReference>
<gene>
    <name evidence="9" type="ORF">ACFQDO_19280</name>
</gene>
<feature type="transmembrane region" description="Helical" evidence="7">
    <location>
        <begin position="271"/>
        <end position="293"/>
    </location>
</feature>
<keyword evidence="2" id="KW-1003">Cell membrane</keyword>
<evidence type="ECO:0000256" key="3">
    <source>
        <dbReference type="ARBA" id="ARBA00022692"/>
    </source>
</evidence>
<comment type="subcellular location">
    <subcellularLocation>
        <location evidence="1">Cell membrane</location>
        <topology evidence="1">Multi-pass membrane protein</topology>
    </subcellularLocation>
</comment>
<sequence>MTETAEPAEPTDPTDPTDPTEPPDLRLLVPALVAWCAAAGSLGAPSIGRGAAAVVLVLASGWTARAARRRLERGGRHARLRAGPGLAAAALASLAAGLVLASSGLQAWARDSGGVRALAQDGATVVVEGVVASDPRTLPARGHQPPMVMLRVSARSLAGRGAGRSVRARVLVFADQRWSGLRWGQQVRLRGRLGPSPTADDVVATLTARGPPEVTRAASSLDRRVEAVRAGLRRAVEPLPVDARGLLPGLVDGDTSQQPEDLAEAMRTTGLTHLSAVSGTNVSIVCAMALALARGIGLGRRTRLVAAGVLLAGFVLLARPEPSVLRAAVMGAIGLLAVGTSRRRAALPALSTAVVVLLVLDPWLARSFGFALSVLATLGLLLFATRWGRAWSRRLPGPLARPLATALAVPVAAQVTCTPLIVLLSGRVSLVAVPANLLAEPCVAPATVIGVAAAVVSPVSPWVAALLARVGGLPCQAIGWIARSLAEVPGGQLPWPDAAPAAVLLAVLLGAAVFLGPVLARRRRSLLVAAATVTVGVLLAVVRPSLPPRPGAGVWPPPGWVLVACDVGQGDALVLATGPGRGVLVDAGPDPDAVDDCLRDLAIRQLDTVVLTHFHADHVDGLAGAIRGRRVGQVVVTIVDDPPEQARRVRALAGRAGIDVRTVVDGETGRDGPLSWQVLWPGRVVHDGSVPNNASIVLRASAGGLSLLLLGDVEPAAARAVAVRARQAPGGPQVDVLKVAHHGSAQQDAGLIADARPRLALVSVGEGNDYGHPAPSLLRLLAEQGTVLARTDRQGDLAVVVRDGGLALSTSGPHRHEPRGRVSR</sequence>
<dbReference type="PANTHER" id="PTHR30619:SF1">
    <property type="entry name" value="RECOMBINATION PROTEIN 2"/>
    <property type="match status" value="1"/>
</dbReference>
<feature type="transmembrane region" description="Helical" evidence="7">
    <location>
        <begin position="370"/>
        <end position="387"/>
    </location>
</feature>
<name>A0ABW1JKI4_9ACTN</name>
<evidence type="ECO:0000256" key="1">
    <source>
        <dbReference type="ARBA" id="ARBA00004651"/>
    </source>
</evidence>
<feature type="transmembrane region" description="Helical" evidence="7">
    <location>
        <begin position="80"/>
        <end position="101"/>
    </location>
</feature>
<dbReference type="RefSeq" id="WP_345717796.1">
    <property type="nucleotide sequence ID" value="NZ_BAABFP010000007.1"/>
</dbReference>
<dbReference type="SMART" id="SM00849">
    <property type="entry name" value="Lactamase_B"/>
    <property type="match status" value="1"/>
</dbReference>
<keyword evidence="3 7" id="KW-0812">Transmembrane</keyword>
<organism evidence="9 10">
    <name type="scientific">Angustibacter luteus</name>
    <dbReference type="NCBI Taxonomy" id="658456"/>
    <lineage>
        <taxon>Bacteria</taxon>
        <taxon>Bacillati</taxon>
        <taxon>Actinomycetota</taxon>
        <taxon>Actinomycetes</taxon>
        <taxon>Kineosporiales</taxon>
        <taxon>Kineosporiaceae</taxon>
    </lineage>
</organism>
<dbReference type="NCBIfam" id="TIGR00360">
    <property type="entry name" value="ComEC_N-term"/>
    <property type="match status" value="1"/>
</dbReference>
<evidence type="ECO:0000256" key="5">
    <source>
        <dbReference type="ARBA" id="ARBA00023136"/>
    </source>
</evidence>
<accession>A0ABW1JKI4</accession>
<dbReference type="InterPro" id="IPR036866">
    <property type="entry name" value="RibonucZ/Hydroxyglut_hydro"/>
</dbReference>
<dbReference type="InterPro" id="IPR001279">
    <property type="entry name" value="Metallo-B-lactamas"/>
</dbReference>
<feature type="transmembrane region" description="Helical" evidence="7">
    <location>
        <begin position="526"/>
        <end position="546"/>
    </location>
</feature>
<reference evidence="10" key="1">
    <citation type="journal article" date="2019" name="Int. J. Syst. Evol. Microbiol.">
        <title>The Global Catalogue of Microorganisms (GCM) 10K type strain sequencing project: providing services to taxonomists for standard genome sequencing and annotation.</title>
        <authorList>
            <consortium name="The Broad Institute Genomics Platform"/>
            <consortium name="The Broad Institute Genome Sequencing Center for Infectious Disease"/>
            <person name="Wu L."/>
            <person name="Ma J."/>
        </authorList>
    </citation>
    <scope>NUCLEOTIDE SEQUENCE [LARGE SCALE GENOMIC DNA]</scope>
    <source>
        <strain evidence="10">KACC 14249</strain>
    </source>
</reference>
<keyword evidence="4 7" id="KW-1133">Transmembrane helix</keyword>
<feature type="transmembrane region" description="Helical" evidence="7">
    <location>
        <begin position="399"/>
        <end position="424"/>
    </location>
</feature>